<evidence type="ECO:0000313" key="2">
    <source>
        <dbReference type="Proteomes" id="UP000016932"/>
    </source>
</evidence>
<dbReference type="OrthoDB" id="3646182at2759"/>
<dbReference type="AlphaFoldDB" id="M3B8C8"/>
<dbReference type="GeneID" id="19332640"/>
<dbReference type="RefSeq" id="XP_007923145.1">
    <property type="nucleotide sequence ID" value="XM_007924954.1"/>
</dbReference>
<dbReference type="VEuPathDB" id="FungiDB:MYCFIDRAFT_171481"/>
<sequence>MIQNFATRQRSCMLTSESSTSISGLVKFAMVPPSRSPLMHDLQPLPEVNAVDLLADDLESLSLETAEAEIRKQKRRSAARDKTENNIQSSAAKVFAIFELAEHILEDVRPQDLFIWKRVNTAFRDVINESARLQKALYVPAACSEEASPFHVPAVLPEFIFDWHTDREKQAWHRPYPQLKQGELEIASIFDVPELEADTAYTWMSLSVARPLVKHVTMLVHKSCFAVIHEEEVKQNGGVTVGDLVNAAIRYFAPFRQHKLPYRYRFVLRNEECRLTFGMEEVQVGASDMNLARFCRGYGRTYSLRRSVLKSRQYPHAYFRKSVITRWIRGETIRESTPVIRESGHPIAEEA</sequence>
<organism evidence="1 2">
    <name type="scientific">Pseudocercospora fijiensis (strain CIRAD86)</name>
    <name type="common">Black leaf streak disease fungus</name>
    <name type="synonym">Mycosphaerella fijiensis</name>
    <dbReference type="NCBI Taxonomy" id="383855"/>
    <lineage>
        <taxon>Eukaryota</taxon>
        <taxon>Fungi</taxon>
        <taxon>Dikarya</taxon>
        <taxon>Ascomycota</taxon>
        <taxon>Pezizomycotina</taxon>
        <taxon>Dothideomycetes</taxon>
        <taxon>Dothideomycetidae</taxon>
        <taxon>Mycosphaerellales</taxon>
        <taxon>Mycosphaerellaceae</taxon>
        <taxon>Pseudocercospora</taxon>
    </lineage>
</organism>
<keyword evidence="2" id="KW-1185">Reference proteome</keyword>
<dbReference type="Proteomes" id="UP000016932">
    <property type="component" value="Unassembled WGS sequence"/>
</dbReference>
<accession>M3B8C8</accession>
<evidence type="ECO:0008006" key="3">
    <source>
        <dbReference type="Google" id="ProtNLM"/>
    </source>
</evidence>
<dbReference type="HOGENOM" id="CLU_790172_0_0_1"/>
<dbReference type="KEGG" id="pfj:MYCFIDRAFT_171481"/>
<gene>
    <name evidence="1" type="ORF">MYCFIDRAFT_171481</name>
</gene>
<proteinExistence type="predicted"/>
<name>M3B8C8_PSEFD</name>
<dbReference type="EMBL" id="KB446556">
    <property type="protein sequence ID" value="EME85577.1"/>
    <property type="molecule type" value="Genomic_DNA"/>
</dbReference>
<reference evidence="1 2" key="1">
    <citation type="journal article" date="2012" name="PLoS Pathog.">
        <title>Diverse lifestyles and strategies of plant pathogenesis encoded in the genomes of eighteen Dothideomycetes fungi.</title>
        <authorList>
            <person name="Ohm R.A."/>
            <person name="Feau N."/>
            <person name="Henrissat B."/>
            <person name="Schoch C.L."/>
            <person name="Horwitz B.A."/>
            <person name="Barry K.W."/>
            <person name="Condon B.J."/>
            <person name="Copeland A.C."/>
            <person name="Dhillon B."/>
            <person name="Glaser F."/>
            <person name="Hesse C.N."/>
            <person name="Kosti I."/>
            <person name="LaButti K."/>
            <person name="Lindquist E.A."/>
            <person name="Lucas S."/>
            <person name="Salamov A.A."/>
            <person name="Bradshaw R.E."/>
            <person name="Ciuffetti L."/>
            <person name="Hamelin R.C."/>
            <person name="Kema G.H.J."/>
            <person name="Lawrence C."/>
            <person name="Scott J.A."/>
            <person name="Spatafora J.W."/>
            <person name="Turgeon B.G."/>
            <person name="de Wit P.J.G.M."/>
            <person name="Zhong S."/>
            <person name="Goodwin S.B."/>
            <person name="Grigoriev I.V."/>
        </authorList>
    </citation>
    <scope>NUCLEOTIDE SEQUENCE [LARGE SCALE GENOMIC DNA]</scope>
    <source>
        <strain evidence="1 2">CIRAD86</strain>
    </source>
</reference>
<protein>
    <recommendedName>
        <fullName evidence="3">F-box domain-containing protein</fullName>
    </recommendedName>
</protein>
<evidence type="ECO:0000313" key="1">
    <source>
        <dbReference type="EMBL" id="EME85577.1"/>
    </source>
</evidence>